<dbReference type="GO" id="GO:0005524">
    <property type="term" value="F:ATP binding"/>
    <property type="evidence" value="ECO:0007669"/>
    <property type="project" value="UniProtKB-UniRule"/>
</dbReference>
<comment type="caution">
    <text evidence="23">The sequence shown here is derived from an EMBL/GenBank/DDBJ whole genome shotgun (WGS) entry which is preliminary data.</text>
</comment>
<keyword evidence="24" id="KW-1185">Reference proteome</keyword>
<dbReference type="CDD" id="cd20822">
    <property type="entry name" value="C1_ScPKC1-like_rpt1"/>
    <property type="match status" value="1"/>
</dbReference>
<keyword evidence="12 16" id="KW-0067">ATP-binding</keyword>
<comment type="catalytic activity">
    <reaction evidence="13">
        <text>L-threonyl-[protein] + ATP = O-phospho-L-threonyl-[protein] + ADP + H(+)</text>
        <dbReference type="Rhea" id="RHEA:46608"/>
        <dbReference type="Rhea" id="RHEA-COMP:11060"/>
        <dbReference type="Rhea" id="RHEA-COMP:11605"/>
        <dbReference type="ChEBI" id="CHEBI:15378"/>
        <dbReference type="ChEBI" id="CHEBI:30013"/>
        <dbReference type="ChEBI" id="CHEBI:30616"/>
        <dbReference type="ChEBI" id="CHEBI:61977"/>
        <dbReference type="ChEBI" id="CHEBI:456216"/>
        <dbReference type="EC" id="2.7.11.13"/>
    </reaction>
</comment>
<dbReference type="Gene3D" id="1.10.287.160">
    <property type="entry name" value="HR1 repeat"/>
    <property type="match status" value="2"/>
</dbReference>
<keyword evidence="4" id="KW-0597">Phosphoprotein</keyword>
<dbReference type="SUPFAM" id="SSF46585">
    <property type="entry name" value="HR1 repeat"/>
    <property type="match status" value="2"/>
</dbReference>
<dbReference type="Pfam" id="PF00069">
    <property type="entry name" value="Pkinase"/>
    <property type="match status" value="1"/>
</dbReference>
<evidence type="ECO:0000256" key="14">
    <source>
        <dbReference type="ARBA" id="ARBA00047470"/>
    </source>
</evidence>
<proteinExistence type="inferred from homology"/>
<feature type="compositionally biased region" description="Polar residues" evidence="17">
    <location>
        <begin position="76"/>
        <end position="94"/>
    </location>
</feature>
<dbReference type="InterPro" id="IPR011072">
    <property type="entry name" value="HR1_rho-bd"/>
</dbReference>
<evidence type="ECO:0000256" key="2">
    <source>
        <dbReference type="ARBA" id="ARBA00012429"/>
    </source>
</evidence>
<dbReference type="OrthoDB" id="63267at2759"/>
<evidence type="ECO:0000256" key="15">
    <source>
        <dbReference type="PROSITE-ProRule" id="PRU01207"/>
    </source>
</evidence>
<dbReference type="Gene3D" id="1.10.510.10">
    <property type="entry name" value="Transferase(Phosphotransferase) domain 1"/>
    <property type="match status" value="1"/>
</dbReference>
<dbReference type="InterPro" id="IPR036274">
    <property type="entry name" value="HR1_rpt_sf"/>
</dbReference>
<keyword evidence="15" id="KW-0175">Coiled coil</keyword>
<dbReference type="InterPro" id="IPR017892">
    <property type="entry name" value="Pkinase_C"/>
</dbReference>
<dbReference type="SMART" id="SM00109">
    <property type="entry name" value="C1"/>
    <property type="match status" value="2"/>
</dbReference>
<dbReference type="Proteomes" id="UP000439903">
    <property type="component" value="Unassembled WGS sequence"/>
</dbReference>
<evidence type="ECO:0000256" key="7">
    <source>
        <dbReference type="ARBA" id="ARBA00022737"/>
    </source>
</evidence>
<keyword evidence="11" id="KW-0862">Zinc</keyword>
<feature type="domain" description="REM-1" evidence="22">
    <location>
        <begin position="1"/>
        <end position="73"/>
    </location>
</feature>
<dbReference type="SMART" id="SM00133">
    <property type="entry name" value="S_TK_X"/>
    <property type="match status" value="1"/>
</dbReference>
<dbReference type="EMBL" id="WTPW01001353">
    <property type="protein sequence ID" value="KAF0441145.1"/>
    <property type="molecule type" value="Genomic_DNA"/>
</dbReference>
<dbReference type="SMART" id="SM00742">
    <property type="entry name" value="Hr1"/>
    <property type="match status" value="2"/>
</dbReference>
<dbReference type="PROSITE" id="PS51860">
    <property type="entry name" value="REM_1"/>
    <property type="match status" value="2"/>
</dbReference>
<comment type="similarity">
    <text evidence="1">Belongs to the protein kinase superfamily. AGC Ser/Thr protein kinase family. PKC subfamily.</text>
</comment>
<dbReference type="GO" id="GO:0008270">
    <property type="term" value="F:zinc ion binding"/>
    <property type="evidence" value="ECO:0007669"/>
    <property type="project" value="UniProtKB-KW"/>
</dbReference>
<dbReference type="PROSITE" id="PS00107">
    <property type="entry name" value="PROTEIN_KINASE_ATP"/>
    <property type="match status" value="1"/>
</dbReference>
<evidence type="ECO:0000313" key="24">
    <source>
        <dbReference type="Proteomes" id="UP000439903"/>
    </source>
</evidence>
<dbReference type="PROSITE" id="PS50004">
    <property type="entry name" value="C2"/>
    <property type="match status" value="1"/>
</dbReference>
<evidence type="ECO:0000259" key="19">
    <source>
        <dbReference type="PROSITE" id="PS50011"/>
    </source>
</evidence>
<dbReference type="AlphaFoldDB" id="A0A8H3XCH0"/>
<dbReference type="FunFam" id="3.30.60.20:FF:000034">
    <property type="entry name" value="Protein kinase C"/>
    <property type="match status" value="1"/>
</dbReference>
<dbReference type="Pfam" id="PF00168">
    <property type="entry name" value="C2"/>
    <property type="match status" value="1"/>
</dbReference>
<dbReference type="InterPro" id="IPR002219">
    <property type="entry name" value="PKC_DAG/PE"/>
</dbReference>
<feature type="domain" description="AGC-kinase C-terminal" evidence="21">
    <location>
        <begin position="918"/>
        <end position="988"/>
    </location>
</feature>
<dbReference type="InterPro" id="IPR000008">
    <property type="entry name" value="C2_dom"/>
</dbReference>
<evidence type="ECO:0000256" key="9">
    <source>
        <dbReference type="ARBA" id="ARBA00022771"/>
    </source>
</evidence>
<dbReference type="Gene3D" id="3.30.60.20">
    <property type="match status" value="2"/>
</dbReference>
<dbReference type="InterPro" id="IPR000719">
    <property type="entry name" value="Prot_kinase_dom"/>
</dbReference>
<feature type="domain" description="C2" evidence="18">
    <location>
        <begin position="225"/>
        <end position="341"/>
    </location>
</feature>
<feature type="region of interest" description="Disordered" evidence="17">
    <location>
        <begin position="76"/>
        <end position="137"/>
    </location>
</feature>
<evidence type="ECO:0000313" key="23">
    <source>
        <dbReference type="EMBL" id="KAF0441145.1"/>
    </source>
</evidence>
<feature type="domain" description="Phorbol-ester/DAG-type" evidence="20">
    <location>
        <begin position="507"/>
        <end position="557"/>
    </location>
</feature>
<evidence type="ECO:0000259" key="20">
    <source>
        <dbReference type="PROSITE" id="PS50081"/>
    </source>
</evidence>
<dbReference type="SMART" id="SM00220">
    <property type="entry name" value="S_TKc"/>
    <property type="match status" value="1"/>
</dbReference>
<dbReference type="Gene3D" id="3.30.200.20">
    <property type="entry name" value="Phosphorylase Kinase, domain 1"/>
    <property type="match status" value="1"/>
</dbReference>
<dbReference type="FunFam" id="3.30.200.20:FF:000103">
    <property type="entry name" value="Protein kinase C"/>
    <property type="match status" value="1"/>
</dbReference>
<keyword evidence="6" id="KW-0479">Metal-binding</keyword>
<feature type="domain" description="Phorbol-ester/DAG-type" evidence="20">
    <location>
        <begin position="440"/>
        <end position="487"/>
    </location>
</feature>
<gene>
    <name evidence="23" type="ORF">F8M41_003926</name>
</gene>
<comment type="catalytic activity">
    <reaction evidence="14">
        <text>L-seryl-[protein] + ATP = O-phospho-L-seryl-[protein] + ADP + H(+)</text>
        <dbReference type="Rhea" id="RHEA:17989"/>
        <dbReference type="Rhea" id="RHEA-COMP:9863"/>
        <dbReference type="Rhea" id="RHEA-COMP:11604"/>
        <dbReference type="ChEBI" id="CHEBI:15378"/>
        <dbReference type="ChEBI" id="CHEBI:29999"/>
        <dbReference type="ChEBI" id="CHEBI:30616"/>
        <dbReference type="ChEBI" id="CHEBI:83421"/>
        <dbReference type="ChEBI" id="CHEBI:456216"/>
        <dbReference type="EC" id="2.7.11.13"/>
    </reaction>
</comment>
<dbReference type="GO" id="GO:0004697">
    <property type="term" value="F:diacylglycerol-dependent serine/threonine kinase activity"/>
    <property type="evidence" value="ECO:0007669"/>
    <property type="project" value="UniProtKB-EC"/>
</dbReference>
<evidence type="ECO:0000256" key="1">
    <source>
        <dbReference type="ARBA" id="ARBA00005490"/>
    </source>
</evidence>
<keyword evidence="8 16" id="KW-0547">Nucleotide-binding</keyword>
<feature type="domain" description="Protein kinase" evidence="19">
    <location>
        <begin position="658"/>
        <end position="917"/>
    </location>
</feature>
<dbReference type="SUPFAM" id="SSF57889">
    <property type="entry name" value="Cysteine-rich domain"/>
    <property type="match status" value="2"/>
</dbReference>
<dbReference type="Pfam" id="PF02185">
    <property type="entry name" value="HR1"/>
    <property type="match status" value="2"/>
</dbReference>
<dbReference type="PROSITE" id="PS50011">
    <property type="entry name" value="PROTEIN_KINASE_DOM"/>
    <property type="match status" value="1"/>
</dbReference>
<evidence type="ECO:0000256" key="6">
    <source>
        <dbReference type="ARBA" id="ARBA00022723"/>
    </source>
</evidence>
<protein>
    <recommendedName>
        <fullName evidence="2">protein kinase C</fullName>
        <ecNumber evidence="2">2.7.11.13</ecNumber>
    </recommendedName>
</protein>
<dbReference type="CDD" id="cd05570">
    <property type="entry name" value="STKc_PKC"/>
    <property type="match status" value="1"/>
</dbReference>
<evidence type="ECO:0000256" key="4">
    <source>
        <dbReference type="ARBA" id="ARBA00022553"/>
    </source>
</evidence>
<dbReference type="SUPFAM" id="SSF49562">
    <property type="entry name" value="C2 domain (Calcium/lipid-binding domain, CaLB)"/>
    <property type="match status" value="1"/>
</dbReference>
<dbReference type="CDD" id="cd20823">
    <property type="entry name" value="C1_ScPKC1-like_rpt2"/>
    <property type="match status" value="1"/>
</dbReference>
<dbReference type="PANTHER" id="PTHR24351">
    <property type="entry name" value="RIBOSOMAL PROTEIN S6 KINASE"/>
    <property type="match status" value="1"/>
</dbReference>
<dbReference type="FunFam" id="1.10.510.10:FF:000101">
    <property type="entry name" value="Protein kinase C"/>
    <property type="match status" value="1"/>
</dbReference>
<dbReference type="Pfam" id="PF00433">
    <property type="entry name" value="Pkinase_C"/>
    <property type="match status" value="1"/>
</dbReference>
<name>A0A8H3XCH0_GIGMA</name>
<dbReference type="InterPro" id="IPR008271">
    <property type="entry name" value="Ser/Thr_kinase_AS"/>
</dbReference>
<evidence type="ECO:0000256" key="10">
    <source>
        <dbReference type="ARBA" id="ARBA00022777"/>
    </source>
</evidence>
<evidence type="ECO:0000259" key="18">
    <source>
        <dbReference type="PROSITE" id="PS50004"/>
    </source>
</evidence>
<evidence type="ECO:0000256" key="11">
    <source>
        <dbReference type="ARBA" id="ARBA00022833"/>
    </source>
</evidence>
<dbReference type="InterPro" id="IPR017441">
    <property type="entry name" value="Protein_kinase_ATP_BS"/>
</dbReference>
<dbReference type="Gene3D" id="2.60.40.150">
    <property type="entry name" value="C2 domain"/>
    <property type="match status" value="1"/>
</dbReference>
<feature type="compositionally biased region" description="Polar residues" evidence="17">
    <location>
        <begin position="583"/>
        <end position="600"/>
    </location>
</feature>
<feature type="compositionally biased region" description="Polar residues" evidence="17">
    <location>
        <begin position="102"/>
        <end position="137"/>
    </location>
</feature>
<feature type="domain" description="REM-1" evidence="22">
    <location>
        <begin position="145"/>
        <end position="224"/>
    </location>
</feature>
<dbReference type="InterPro" id="IPR011009">
    <property type="entry name" value="Kinase-like_dom_sf"/>
</dbReference>
<evidence type="ECO:0000256" key="17">
    <source>
        <dbReference type="SAM" id="MobiDB-lite"/>
    </source>
</evidence>
<accession>A0A8H3XCH0</accession>
<keyword evidence="7" id="KW-0677">Repeat</keyword>
<feature type="region of interest" description="Disordered" evidence="17">
    <location>
        <begin position="583"/>
        <end position="607"/>
    </location>
</feature>
<dbReference type="EC" id="2.7.11.13" evidence="2"/>
<dbReference type="InterPro" id="IPR000961">
    <property type="entry name" value="AGC-kinase_C"/>
</dbReference>
<organism evidence="23 24">
    <name type="scientific">Gigaspora margarita</name>
    <dbReference type="NCBI Taxonomy" id="4874"/>
    <lineage>
        <taxon>Eukaryota</taxon>
        <taxon>Fungi</taxon>
        <taxon>Fungi incertae sedis</taxon>
        <taxon>Mucoromycota</taxon>
        <taxon>Glomeromycotina</taxon>
        <taxon>Glomeromycetes</taxon>
        <taxon>Diversisporales</taxon>
        <taxon>Gigasporaceae</taxon>
        <taxon>Gigaspora</taxon>
    </lineage>
</organism>
<evidence type="ECO:0000256" key="8">
    <source>
        <dbReference type="ARBA" id="ARBA00022741"/>
    </source>
</evidence>
<dbReference type="PROSITE" id="PS00108">
    <property type="entry name" value="PROTEIN_KINASE_ST"/>
    <property type="match status" value="1"/>
</dbReference>
<keyword evidence="9" id="KW-0863">Zinc-finger</keyword>
<keyword evidence="5" id="KW-0808">Transferase</keyword>
<dbReference type="SUPFAM" id="SSF56112">
    <property type="entry name" value="Protein kinase-like (PK-like)"/>
    <property type="match status" value="1"/>
</dbReference>
<dbReference type="InterPro" id="IPR046349">
    <property type="entry name" value="C1-like_sf"/>
</dbReference>
<dbReference type="InterPro" id="IPR035892">
    <property type="entry name" value="C2_domain_sf"/>
</dbReference>
<evidence type="ECO:0000256" key="16">
    <source>
        <dbReference type="PROSITE-ProRule" id="PRU10141"/>
    </source>
</evidence>
<dbReference type="SMART" id="SM00239">
    <property type="entry name" value="C2"/>
    <property type="match status" value="1"/>
</dbReference>
<dbReference type="Pfam" id="PF00130">
    <property type="entry name" value="C1_1"/>
    <property type="match status" value="2"/>
</dbReference>
<dbReference type="PROSITE" id="PS50081">
    <property type="entry name" value="ZF_DAG_PE_2"/>
    <property type="match status" value="2"/>
</dbReference>
<evidence type="ECO:0000259" key="22">
    <source>
        <dbReference type="PROSITE" id="PS51860"/>
    </source>
</evidence>
<feature type="binding site" evidence="16">
    <location>
        <position position="687"/>
    </location>
    <ligand>
        <name>ATP</name>
        <dbReference type="ChEBI" id="CHEBI:30616"/>
    </ligand>
</feature>
<reference evidence="23 24" key="1">
    <citation type="journal article" date="2019" name="Environ. Microbiol.">
        <title>At the nexus of three kingdoms: the genome of the mycorrhizal fungus Gigaspora margarita provides insights into plant, endobacterial and fungal interactions.</title>
        <authorList>
            <person name="Venice F."/>
            <person name="Ghignone S."/>
            <person name="Salvioli di Fossalunga A."/>
            <person name="Amselem J."/>
            <person name="Novero M."/>
            <person name="Xianan X."/>
            <person name="Sedzielewska Toro K."/>
            <person name="Morin E."/>
            <person name="Lipzen A."/>
            <person name="Grigoriev I.V."/>
            <person name="Henrissat B."/>
            <person name="Martin F.M."/>
            <person name="Bonfante P."/>
        </authorList>
    </citation>
    <scope>NUCLEOTIDE SEQUENCE [LARGE SCALE GENOMIC DNA]</scope>
    <source>
        <strain evidence="23 24">BEG34</strain>
    </source>
</reference>
<dbReference type="PROSITE" id="PS51285">
    <property type="entry name" value="AGC_KINASE_CTER"/>
    <property type="match status" value="1"/>
</dbReference>
<dbReference type="GO" id="GO:0007165">
    <property type="term" value="P:signal transduction"/>
    <property type="evidence" value="ECO:0007669"/>
    <property type="project" value="InterPro"/>
</dbReference>
<keyword evidence="10 23" id="KW-0418">Kinase</keyword>
<evidence type="ECO:0000256" key="3">
    <source>
        <dbReference type="ARBA" id="ARBA00022527"/>
    </source>
</evidence>
<sequence length="989" mass="112762">MEERTMGDFDGKFRAINEKIKKEMQMRQAAERVKTSTNNPQVQAQCEQNIAEAGRNIEYLTKELERMQIKQRNSLHYPSQTGQQPTSPGGNYSPISPHHSFSYPQPNQLPNYSNVSARNPTLDQNYGSSIPPTRKTGLSNLDLIKSDAPFARQKIILKLHELEFKLDVERRLKEGSEKMSEAVHLQDPKNKKGIAEVQVQTLESKEKISLLTRSLQKYKSLYIVDEEEDDEIIPRQRRPVTGKLDIRVRNANHLAHAPTRTLKSPETTVVIKIDGATKGKTKASRNDRWNEDFEIHVEKASEIEITLYDKPHEHPQPIGLLWIKISDIAEELRKKRIEAESGPGWVTANAQFEMQSSPTSAVNNNGPPYSIPYSSAQPQQGAGTAVLPDGIEAWFDVEPVGQILLKLNFVKEIASKRPDAGLGRQGAFRKRKGEVHKQNGHKFIQQIFYQIMKCAYCEELFVNEGYQCDDCKLTCHKRCYTKLVTKCITMSHAEMDSDYKQLNHRIPHRFESVTSIIANWCCHCGYILPLGKKGAKKCTDCGIACHSKCAHLVPDFCGMSMRRASDMIEQIRVSVQARNAANNYQQPKPQTTSPVKQQPSYDLPSEYRDARPVSQMPVITSPIPERPPGLQPAVPVPLPKDKPDSVITATRKVGLDDFNFLAVLGKGNFGKVMLAEEKYTKKLYAIKVLKKEFIIENDEVESTRSEKRVFQAANREHHPFLLGLHSCFQTETRIYFVMEYVSGGDLMLHIQREQFTYRRAQFYAAEVLLALEYLHKQGIIYRDLKLDNILLTLDGHIKIADYGLCKENMGFGDTTNTFCGTPEFMAPEILLEQRYGRAVDWWAFGVLIYEMLLGQSPFRGDDEDEIFDAILEDEILYPINMSRDSVSILQKLLTRDPEKRLGSGRSDAEEIKRHPFFKGVNWDDMLAKKVPPPFYPTIASPTDTSNFDEEFTREEPVLTPVHSKLTTENQDEFQNFSYVSDWVFNGQNQ</sequence>
<evidence type="ECO:0000256" key="5">
    <source>
        <dbReference type="ARBA" id="ARBA00022679"/>
    </source>
</evidence>
<dbReference type="PROSITE" id="PS00479">
    <property type="entry name" value="ZF_DAG_PE_1"/>
    <property type="match status" value="1"/>
</dbReference>
<evidence type="ECO:0000256" key="13">
    <source>
        <dbReference type="ARBA" id="ARBA00047272"/>
    </source>
</evidence>
<evidence type="ECO:0000259" key="21">
    <source>
        <dbReference type="PROSITE" id="PS51285"/>
    </source>
</evidence>
<evidence type="ECO:0000256" key="12">
    <source>
        <dbReference type="ARBA" id="ARBA00022840"/>
    </source>
</evidence>
<keyword evidence="3" id="KW-0723">Serine/threonine-protein kinase</keyword>